<feature type="region of interest" description="Disordered" evidence="1">
    <location>
        <begin position="199"/>
        <end position="251"/>
    </location>
</feature>
<evidence type="ECO:0000313" key="4">
    <source>
        <dbReference type="Proteomes" id="UP001597314"/>
    </source>
</evidence>
<evidence type="ECO:0000256" key="2">
    <source>
        <dbReference type="SAM" id="SignalP"/>
    </source>
</evidence>
<feature type="chain" id="PRO_5046165682" evidence="2">
    <location>
        <begin position="42"/>
        <end position="251"/>
    </location>
</feature>
<protein>
    <submittedName>
        <fullName evidence="3">Uncharacterized protein</fullName>
    </submittedName>
</protein>
<name>A0ABW5APJ2_9BRAD</name>
<sequence>MRTMRSGGPGPHRPIRLGRRTAGLLAAGLLAPLAVAPGALAQTAPWPDAPPAQQSGGGAAPWPGDPPAQPGGGAGAPWPASPPRTGTMPPPGPMGAAPMGAGPMTPVPGGGGAGGQPPCMAEFTKLQAETDKRGKAAKAGVEKKLPREELCKLFTSFASAIGSWAKFAADKAPTCGIPPNIVQQLKTGSVNIGKTAKQACAAGPMGGPGPAAGPPSLSEALGTARAPVGAAGSGSKPTGTFNTLTGSSIAR</sequence>
<proteinExistence type="predicted"/>
<dbReference type="EMBL" id="JBHUIW010000039">
    <property type="protein sequence ID" value="MFD2184903.1"/>
    <property type="molecule type" value="Genomic_DNA"/>
</dbReference>
<keyword evidence="2" id="KW-0732">Signal</keyword>
<feature type="signal peptide" evidence="2">
    <location>
        <begin position="1"/>
        <end position="41"/>
    </location>
</feature>
<feature type="compositionally biased region" description="Low complexity" evidence="1">
    <location>
        <begin position="94"/>
        <end position="104"/>
    </location>
</feature>
<accession>A0ABW5APJ2</accession>
<keyword evidence="4" id="KW-1185">Reference proteome</keyword>
<dbReference type="Proteomes" id="UP001597314">
    <property type="component" value="Unassembled WGS sequence"/>
</dbReference>
<evidence type="ECO:0000313" key="3">
    <source>
        <dbReference type="EMBL" id="MFD2184903.1"/>
    </source>
</evidence>
<feature type="region of interest" description="Disordered" evidence="1">
    <location>
        <begin position="42"/>
        <end position="119"/>
    </location>
</feature>
<comment type="caution">
    <text evidence="3">The sequence shown here is derived from an EMBL/GenBank/DDBJ whole genome shotgun (WGS) entry which is preliminary data.</text>
</comment>
<evidence type="ECO:0000256" key="1">
    <source>
        <dbReference type="SAM" id="MobiDB-lite"/>
    </source>
</evidence>
<reference evidence="4" key="1">
    <citation type="journal article" date="2019" name="Int. J. Syst. Evol. Microbiol.">
        <title>The Global Catalogue of Microorganisms (GCM) 10K type strain sequencing project: providing services to taxonomists for standard genome sequencing and annotation.</title>
        <authorList>
            <consortium name="The Broad Institute Genomics Platform"/>
            <consortium name="The Broad Institute Genome Sequencing Center for Infectious Disease"/>
            <person name="Wu L."/>
            <person name="Ma J."/>
        </authorList>
    </citation>
    <scope>NUCLEOTIDE SEQUENCE [LARGE SCALE GENOMIC DNA]</scope>
    <source>
        <strain evidence="4">CGMCC 1.6774</strain>
    </source>
</reference>
<organism evidence="3 4">
    <name type="scientific">Rhodoplanes azumiensis</name>
    <dbReference type="NCBI Taxonomy" id="1897628"/>
    <lineage>
        <taxon>Bacteria</taxon>
        <taxon>Pseudomonadati</taxon>
        <taxon>Pseudomonadota</taxon>
        <taxon>Alphaproteobacteria</taxon>
        <taxon>Hyphomicrobiales</taxon>
        <taxon>Nitrobacteraceae</taxon>
        <taxon>Rhodoplanes</taxon>
    </lineage>
</organism>
<gene>
    <name evidence="3" type="ORF">ACFSOX_22335</name>
</gene>
<feature type="compositionally biased region" description="Polar residues" evidence="1">
    <location>
        <begin position="235"/>
        <end position="251"/>
    </location>
</feature>
<dbReference type="RefSeq" id="WP_378480036.1">
    <property type="nucleotide sequence ID" value="NZ_JBHUIW010000039.1"/>
</dbReference>